<feature type="transmembrane region" description="Helical" evidence="6">
    <location>
        <begin position="247"/>
        <end position="270"/>
    </location>
</feature>
<feature type="transmembrane region" description="Helical" evidence="6">
    <location>
        <begin position="282"/>
        <end position="303"/>
    </location>
</feature>
<dbReference type="Pfam" id="PF03706">
    <property type="entry name" value="LPG_synthase_TM"/>
    <property type="match status" value="1"/>
</dbReference>
<feature type="transmembrane region" description="Helical" evidence="6">
    <location>
        <begin position="16"/>
        <end position="33"/>
    </location>
</feature>
<evidence type="ECO:0000256" key="6">
    <source>
        <dbReference type="SAM" id="Phobius"/>
    </source>
</evidence>
<feature type="transmembrane region" description="Helical" evidence="6">
    <location>
        <begin position="134"/>
        <end position="152"/>
    </location>
</feature>
<dbReference type="PANTHER" id="PTHR40277:SF1">
    <property type="entry name" value="BLL5419 PROTEIN"/>
    <property type="match status" value="1"/>
</dbReference>
<sequence length="318" mass="35855">MESSDKTQPSNKNTPIWRWLLTIAAVGLFIYQFTRQDTHEIFNILKSIPIPSLLAAIVLLMGSRFAVAARWNALLKINEPKPTFVNSLKITFAGLFSTNFLPTSVGGDVVRLMMGTQANLEAAYVTSSLILDRIIGFTGMFFFMPFGLSMWINSPENPFAASGLFLLPFALAFSDIFKKVWESIKKFFSKIWDSLKLWRNNPRYLLEALGYTFLHMFLFFSAMWIYLRALHVDLSFFKMGAIYSLSYVISLFPISIGSLGIQEMAISYFFSTLGNVPAESAYALALLIRISFVICSIPGVFFLPDLGKKPQNNPTTKD</sequence>
<dbReference type="Proteomes" id="UP000064249">
    <property type="component" value="Unassembled WGS sequence"/>
</dbReference>
<gene>
    <name evidence="7" type="ORF">XD73_0266</name>
</gene>
<keyword evidence="4 6" id="KW-1133">Transmembrane helix</keyword>
<feature type="transmembrane region" description="Helical" evidence="6">
    <location>
        <begin position="204"/>
        <end position="227"/>
    </location>
</feature>
<protein>
    <recommendedName>
        <fullName evidence="9">Integral membrane protein</fullName>
    </recommendedName>
</protein>
<evidence type="ECO:0000256" key="3">
    <source>
        <dbReference type="ARBA" id="ARBA00022692"/>
    </source>
</evidence>
<evidence type="ECO:0000256" key="1">
    <source>
        <dbReference type="ARBA" id="ARBA00004651"/>
    </source>
</evidence>
<keyword evidence="2" id="KW-1003">Cell membrane</keyword>
<organism evidence="7 8">
    <name type="scientific">Anaerolinea thermophila</name>
    <dbReference type="NCBI Taxonomy" id="167964"/>
    <lineage>
        <taxon>Bacteria</taxon>
        <taxon>Bacillati</taxon>
        <taxon>Chloroflexota</taxon>
        <taxon>Anaerolineae</taxon>
        <taxon>Anaerolineales</taxon>
        <taxon>Anaerolineaceae</taxon>
        <taxon>Anaerolinea</taxon>
    </lineage>
</organism>
<accession>A0A101FYW1</accession>
<keyword evidence="5 6" id="KW-0472">Membrane</keyword>
<comment type="subcellular location">
    <subcellularLocation>
        <location evidence="1">Cell membrane</location>
        <topology evidence="1">Multi-pass membrane protein</topology>
    </subcellularLocation>
</comment>
<evidence type="ECO:0000256" key="5">
    <source>
        <dbReference type="ARBA" id="ARBA00023136"/>
    </source>
</evidence>
<evidence type="ECO:0008006" key="9">
    <source>
        <dbReference type="Google" id="ProtNLM"/>
    </source>
</evidence>
<evidence type="ECO:0000313" key="7">
    <source>
        <dbReference type="EMBL" id="KUK46862.1"/>
    </source>
</evidence>
<dbReference type="GO" id="GO:0005886">
    <property type="term" value="C:plasma membrane"/>
    <property type="evidence" value="ECO:0007669"/>
    <property type="project" value="UniProtKB-SubCell"/>
</dbReference>
<dbReference type="EMBL" id="LGFU01000005">
    <property type="protein sequence ID" value="KUK46862.1"/>
    <property type="molecule type" value="Genomic_DNA"/>
</dbReference>
<keyword evidence="3 6" id="KW-0812">Transmembrane</keyword>
<dbReference type="InterPro" id="IPR022791">
    <property type="entry name" value="L-PG_synthase/AglD"/>
</dbReference>
<comment type="caution">
    <text evidence="7">The sequence shown here is derived from an EMBL/GenBank/DDBJ whole genome shotgun (WGS) entry which is preliminary data.</text>
</comment>
<reference evidence="7 8" key="1">
    <citation type="journal article" date="2015" name="MBio">
        <title>Genome-Resolved Metagenomic Analysis Reveals Roles for Candidate Phyla and Other Microbial Community Members in Biogeochemical Transformations in Oil Reservoirs.</title>
        <authorList>
            <person name="Hu P."/>
            <person name="Tom L."/>
            <person name="Singh A."/>
            <person name="Thomas B.C."/>
            <person name="Baker B.J."/>
            <person name="Piceno Y.M."/>
            <person name="Andersen G.L."/>
            <person name="Banfield J.F."/>
        </authorList>
    </citation>
    <scope>NUCLEOTIDE SEQUENCE [LARGE SCALE GENOMIC DNA]</scope>
    <source>
        <strain evidence="7">46_16</strain>
    </source>
</reference>
<feature type="transmembrane region" description="Helical" evidence="6">
    <location>
        <begin position="158"/>
        <end position="177"/>
    </location>
</feature>
<dbReference type="NCBIfam" id="TIGR00374">
    <property type="entry name" value="flippase-like domain"/>
    <property type="match status" value="1"/>
</dbReference>
<evidence type="ECO:0000256" key="4">
    <source>
        <dbReference type="ARBA" id="ARBA00022989"/>
    </source>
</evidence>
<evidence type="ECO:0000256" key="2">
    <source>
        <dbReference type="ARBA" id="ARBA00022475"/>
    </source>
</evidence>
<name>A0A101FYW1_9CHLR</name>
<evidence type="ECO:0000313" key="8">
    <source>
        <dbReference type="Proteomes" id="UP000064249"/>
    </source>
</evidence>
<proteinExistence type="predicted"/>
<dbReference type="AlphaFoldDB" id="A0A101FYW1"/>
<dbReference type="PANTHER" id="PTHR40277">
    <property type="entry name" value="BLL5419 PROTEIN"/>
    <property type="match status" value="1"/>
</dbReference>